<accession>A0A061FJR3</accession>
<reference evidence="1 2" key="1">
    <citation type="journal article" date="2013" name="Genome Biol.">
        <title>The genome sequence of the most widely cultivated cacao type and its use to identify candidate genes regulating pod color.</title>
        <authorList>
            <person name="Motamayor J.C."/>
            <person name="Mockaitis K."/>
            <person name="Schmutz J."/>
            <person name="Haiminen N."/>
            <person name="Iii D.L."/>
            <person name="Cornejo O."/>
            <person name="Findley S.D."/>
            <person name="Zheng P."/>
            <person name="Utro F."/>
            <person name="Royaert S."/>
            <person name="Saski C."/>
            <person name="Jenkins J."/>
            <person name="Podicheti R."/>
            <person name="Zhao M."/>
            <person name="Scheffler B.E."/>
            <person name="Stack J.C."/>
            <person name="Feltus F.A."/>
            <person name="Mustiga G.M."/>
            <person name="Amores F."/>
            <person name="Phillips W."/>
            <person name="Marelli J.P."/>
            <person name="May G.D."/>
            <person name="Shapiro H."/>
            <person name="Ma J."/>
            <person name="Bustamante C.D."/>
            <person name="Schnell R.J."/>
            <person name="Main D."/>
            <person name="Gilbert D."/>
            <person name="Parida L."/>
            <person name="Kuhn D.N."/>
        </authorList>
    </citation>
    <scope>NUCLEOTIDE SEQUENCE [LARGE SCALE GENOMIC DNA]</scope>
    <source>
        <strain evidence="2">cv. Matina 1-6</strain>
    </source>
</reference>
<dbReference type="HOGENOM" id="CLU_1753016_0_0_1"/>
<gene>
    <name evidence="1" type="ORF">TCM_036479</name>
</gene>
<dbReference type="InParanoid" id="A0A061FJR3"/>
<dbReference type="EMBL" id="CM001886">
    <property type="protein sequence ID" value="EOY17316.1"/>
    <property type="molecule type" value="Genomic_DNA"/>
</dbReference>
<name>A0A061FJR3_THECC</name>
<evidence type="ECO:0000313" key="2">
    <source>
        <dbReference type="Proteomes" id="UP000026915"/>
    </source>
</evidence>
<organism evidence="1 2">
    <name type="scientific">Theobroma cacao</name>
    <name type="common">Cacao</name>
    <name type="synonym">Cocoa</name>
    <dbReference type="NCBI Taxonomy" id="3641"/>
    <lineage>
        <taxon>Eukaryota</taxon>
        <taxon>Viridiplantae</taxon>
        <taxon>Streptophyta</taxon>
        <taxon>Embryophyta</taxon>
        <taxon>Tracheophyta</taxon>
        <taxon>Spermatophyta</taxon>
        <taxon>Magnoliopsida</taxon>
        <taxon>eudicotyledons</taxon>
        <taxon>Gunneridae</taxon>
        <taxon>Pentapetalae</taxon>
        <taxon>rosids</taxon>
        <taxon>malvids</taxon>
        <taxon>Malvales</taxon>
        <taxon>Malvaceae</taxon>
        <taxon>Byttnerioideae</taxon>
        <taxon>Theobroma</taxon>
    </lineage>
</organism>
<keyword evidence="2" id="KW-1185">Reference proteome</keyword>
<protein>
    <recommendedName>
        <fullName evidence="3">RNase H type-1 domain-containing protein</fullName>
    </recommendedName>
</protein>
<dbReference type="AlphaFoldDB" id="A0A061FJR3"/>
<dbReference type="Proteomes" id="UP000026915">
    <property type="component" value="Chromosome 8"/>
</dbReference>
<proteinExistence type="predicted"/>
<evidence type="ECO:0008006" key="3">
    <source>
        <dbReference type="Google" id="ProtNLM"/>
    </source>
</evidence>
<sequence>MYLGALLGANLRSFSTWDLVVNKFNQRFTFWHRAYMSFRVRWYEVLFFNGGASLDGEYKFNVDGSTRGKLDPIGCGGVLHNLEVYVAGVFFEPFGIQDSNFSKLMAILNALRLFSCSLFVGSKLIVEFSSRMALSWESMIILFYRIILF</sequence>
<dbReference type="InterPro" id="IPR012337">
    <property type="entry name" value="RNaseH-like_sf"/>
</dbReference>
<dbReference type="SUPFAM" id="SSF53098">
    <property type="entry name" value="Ribonuclease H-like"/>
    <property type="match status" value="1"/>
</dbReference>
<dbReference type="Gramene" id="EOY17316">
    <property type="protein sequence ID" value="EOY17316"/>
    <property type="gene ID" value="TCM_036479"/>
</dbReference>
<evidence type="ECO:0000313" key="1">
    <source>
        <dbReference type="EMBL" id="EOY17316.1"/>
    </source>
</evidence>